<reference evidence="20 21" key="1">
    <citation type="submission" date="2021-04" db="EMBL/GenBank/DDBJ databases">
        <title>Draft Genome of Aeromonas popoffii ID682, isolated from a natural water source in Idaho.</title>
        <authorList>
            <person name="Testerman T."/>
            <person name="Graf J."/>
        </authorList>
    </citation>
    <scope>NUCLEOTIDE SEQUENCE [LARGE SCALE GENOMIC DNA]</scope>
    <source>
        <strain evidence="20 21">ID682</strain>
    </source>
</reference>
<feature type="transmembrane region" description="Helical" evidence="18">
    <location>
        <begin position="207"/>
        <end position="231"/>
    </location>
</feature>
<evidence type="ECO:0000256" key="17">
    <source>
        <dbReference type="RuleBase" id="RU003376"/>
    </source>
</evidence>
<feature type="domain" description="Heme-copper oxidase subunit III family profile" evidence="19">
    <location>
        <begin position="18"/>
        <end position="233"/>
    </location>
</feature>
<evidence type="ECO:0000256" key="7">
    <source>
        <dbReference type="ARBA" id="ARBA00022692"/>
    </source>
</evidence>
<evidence type="ECO:0000256" key="11">
    <source>
        <dbReference type="ARBA" id="ARBA00023136"/>
    </source>
</evidence>
<comment type="subunit">
    <text evidence="3">Heterooctamer of two A chains, two B chains, two C chains and two D chains.</text>
</comment>
<evidence type="ECO:0000313" key="21">
    <source>
        <dbReference type="Proteomes" id="UP000675653"/>
    </source>
</evidence>
<feature type="transmembrane region" description="Helical" evidence="18">
    <location>
        <begin position="168"/>
        <end position="195"/>
    </location>
</feature>
<evidence type="ECO:0000256" key="15">
    <source>
        <dbReference type="ARBA" id="ARBA00032189"/>
    </source>
</evidence>
<evidence type="ECO:0000256" key="3">
    <source>
        <dbReference type="ARBA" id="ARBA00011700"/>
    </source>
</evidence>
<accession>A0ABS5GU29</accession>
<evidence type="ECO:0000256" key="13">
    <source>
        <dbReference type="ARBA" id="ARBA00030072"/>
    </source>
</evidence>
<dbReference type="CDD" id="cd02863">
    <property type="entry name" value="Ubiquinol_oxidase_III"/>
    <property type="match status" value="1"/>
</dbReference>
<dbReference type="InterPro" id="IPR033946">
    <property type="entry name" value="Ubiquinol_oxase_su3_dom"/>
</dbReference>
<dbReference type="Proteomes" id="UP000675653">
    <property type="component" value="Unassembled WGS sequence"/>
</dbReference>
<evidence type="ECO:0000256" key="8">
    <source>
        <dbReference type="ARBA" id="ARBA00022982"/>
    </source>
</evidence>
<dbReference type="InterPro" id="IPR014206">
    <property type="entry name" value="Cyt_c_ubiqinol_oxidase_su3"/>
</dbReference>
<dbReference type="SUPFAM" id="SSF81452">
    <property type="entry name" value="Cytochrome c oxidase subunit III-like"/>
    <property type="match status" value="1"/>
</dbReference>
<keyword evidence="7 17" id="KW-0812">Transmembrane</keyword>
<organism evidence="20 21">
    <name type="scientific">Aeromonas popoffii</name>
    <dbReference type="NCBI Taxonomy" id="70856"/>
    <lineage>
        <taxon>Bacteria</taxon>
        <taxon>Pseudomonadati</taxon>
        <taxon>Pseudomonadota</taxon>
        <taxon>Gammaproteobacteria</taxon>
        <taxon>Aeromonadales</taxon>
        <taxon>Aeromonadaceae</taxon>
        <taxon>Aeromonas</taxon>
    </lineage>
</organism>
<dbReference type="PROSITE" id="PS50253">
    <property type="entry name" value="COX3"/>
    <property type="match status" value="1"/>
</dbReference>
<name>A0ABS5GU29_9GAMM</name>
<evidence type="ECO:0000256" key="1">
    <source>
        <dbReference type="ARBA" id="ARBA00004651"/>
    </source>
</evidence>
<evidence type="ECO:0000259" key="19">
    <source>
        <dbReference type="PROSITE" id="PS50253"/>
    </source>
</evidence>
<proteinExistence type="inferred from homology"/>
<comment type="function">
    <text evidence="12">Cytochrome bo(3) ubiquinol terminal oxidase is the component of the aerobic respiratory chain of E.coli that predominates when cells are grown at high aeration. Has proton pump activity across the membrane in addition to electron transfer, pumping 2 protons/electron.</text>
</comment>
<keyword evidence="11 18" id="KW-0472">Membrane</keyword>
<dbReference type="EMBL" id="JAGRZL010000050">
    <property type="protein sequence ID" value="MBR7630645.1"/>
    <property type="molecule type" value="Genomic_DNA"/>
</dbReference>
<protein>
    <recommendedName>
        <fullName evidence="4">Cytochrome bo(3) ubiquinol oxidase subunit 3</fullName>
    </recommendedName>
    <alternativeName>
        <fullName evidence="15">Cytochrome o ubiquinol oxidase subunit 3</fullName>
    </alternativeName>
    <alternativeName>
        <fullName evidence="13">Oxidase bo(3) subunit 3</fullName>
    </alternativeName>
    <alternativeName>
        <fullName evidence="16">Ubiquinol oxidase polypeptide III</fullName>
    </alternativeName>
    <alternativeName>
        <fullName evidence="14">Ubiquinol oxidase subunit 3</fullName>
    </alternativeName>
</protein>
<evidence type="ECO:0000256" key="10">
    <source>
        <dbReference type="ARBA" id="ARBA00023002"/>
    </source>
</evidence>
<evidence type="ECO:0000256" key="6">
    <source>
        <dbReference type="ARBA" id="ARBA00022475"/>
    </source>
</evidence>
<keyword evidence="9 18" id="KW-1133">Transmembrane helix</keyword>
<feature type="transmembrane region" description="Helical" evidence="18">
    <location>
        <begin position="130"/>
        <end position="148"/>
    </location>
</feature>
<dbReference type="NCBIfam" id="TIGR02842">
    <property type="entry name" value="CyoC"/>
    <property type="match status" value="1"/>
</dbReference>
<dbReference type="PANTHER" id="PTHR11403:SF2">
    <property type="entry name" value="CYTOCHROME BO(3) UBIQUINOL OXIDASE SUBUNIT 3"/>
    <property type="match status" value="1"/>
</dbReference>
<keyword evidence="8" id="KW-0249">Electron transport</keyword>
<evidence type="ECO:0000256" key="5">
    <source>
        <dbReference type="ARBA" id="ARBA00022448"/>
    </source>
</evidence>
<dbReference type="InterPro" id="IPR000298">
    <property type="entry name" value="Cyt_c_oxidase-like_su3"/>
</dbReference>
<evidence type="ECO:0000256" key="18">
    <source>
        <dbReference type="SAM" id="Phobius"/>
    </source>
</evidence>
<dbReference type="Pfam" id="PF00510">
    <property type="entry name" value="COX3"/>
    <property type="match status" value="1"/>
</dbReference>
<keyword evidence="10" id="KW-0560">Oxidoreductase</keyword>
<evidence type="ECO:0000256" key="4">
    <source>
        <dbReference type="ARBA" id="ARBA00014687"/>
    </source>
</evidence>
<comment type="similarity">
    <text evidence="2 17">Belongs to the cytochrome c oxidase subunit 3 family.</text>
</comment>
<evidence type="ECO:0000256" key="2">
    <source>
        <dbReference type="ARBA" id="ARBA00010581"/>
    </source>
</evidence>
<evidence type="ECO:0000256" key="9">
    <source>
        <dbReference type="ARBA" id="ARBA00022989"/>
    </source>
</evidence>
<feature type="transmembrane region" description="Helical" evidence="18">
    <location>
        <begin position="59"/>
        <end position="78"/>
    </location>
</feature>
<evidence type="ECO:0000313" key="20">
    <source>
        <dbReference type="EMBL" id="MBR7630645.1"/>
    </source>
</evidence>
<sequence length="234" mass="25987">MTTWITTCRLTRSSGSSVSILKISTRWLNSMATDVLHHTHGAHDDHGHHDAGATKVFGFWIYLMSDCILFATLFATYAVLVNGTAGGPSGKDIFELPFVFGETMMLLFSSITFGFGMLAMNKNQVSAVNGWLLVTFLLGAGFIAMEIYEFHHLIAQGFGPQRSGFLSAFFTLVGTHGIHVTSGLVWIIVMMVLVNKKGLTERNRTRLMCLSLFWHFLDVVWICVFTVVYLMGAM</sequence>
<comment type="subcellular location">
    <subcellularLocation>
        <location evidence="1 17">Cell membrane</location>
        <topology evidence="1 17">Multi-pass membrane protein</topology>
    </subcellularLocation>
</comment>
<comment type="caution">
    <text evidence="20">The sequence shown here is derived from an EMBL/GenBank/DDBJ whole genome shotgun (WGS) entry which is preliminary data.</text>
</comment>
<dbReference type="NCBIfam" id="NF007944">
    <property type="entry name" value="PRK10663.1"/>
    <property type="match status" value="1"/>
</dbReference>
<feature type="transmembrane region" description="Helical" evidence="18">
    <location>
        <begin position="98"/>
        <end position="118"/>
    </location>
</feature>
<keyword evidence="5" id="KW-0813">Transport</keyword>
<dbReference type="InterPro" id="IPR013833">
    <property type="entry name" value="Cyt_c_oxidase_su3_a-hlx"/>
</dbReference>
<keyword evidence="6" id="KW-1003">Cell membrane</keyword>
<dbReference type="InterPro" id="IPR035973">
    <property type="entry name" value="Cyt_c_oxidase_su3-like_sf"/>
</dbReference>
<gene>
    <name evidence="20" type="ORF">KAT72_16850</name>
</gene>
<dbReference type="Gene3D" id="1.20.120.80">
    <property type="entry name" value="Cytochrome c oxidase, subunit III, four-helix bundle"/>
    <property type="match status" value="1"/>
</dbReference>
<evidence type="ECO:0000256" key="12">
    <source>
        <dbReference type="ARBA" id="ARBA00025694"/>
    </source>
</evidence>
<evidence type="ECO:0000256" key="14">
    <source>
        <dbReference type="ARBA" id="ARBA00031884"/>
    </source>
</evidence>
<dbReference type="InterPro" id="IPR024791">
    <property type="entry name" value="Cyt_c/ubiquinol_Oxase_su3"/>
</dbReference>
<dbReference type="PANTHER" id="PTHR11403">
    <property type="entry name" value="CYTOCHROME C OXIDASE SUBUNIT III"/>
    <property type="match status" value="1"/>
</dbReference>
<evidence type="ECO:0000256" key="16">
    <source>
        <dbReference type="ARBA" id="ARBA00032717"/>
    </source>
</evidence>
<keyword evidence="21" id="KW-1185">Reference proteome</keyword>